<accession>A0A4R0H0A2</accession>
<evidence type="ECO:0000313" key="7">
    <source>
        <dbReference type="Proteomes" id="UP000292346"/>
    </source>
</evidence>
<evidence type="ECO:0000256" key="1">
    <source>
        <dbReference type="ARBA" id="ARBA00008834"/>
    </source>
</evidence>
<keyword evidence="7" id="KW-1185">Reference proteome</keyword>
<dbReference type="Proteomes" id="UP000292346">
    <property type="component" value="Unassembled WGS sequence"/>
</dbReference>
<dbReference type="GO" id="GO:0004650">
    <property type="term" value="F:polygalacturonase activity"/>
    <property type="evidence" value="ECO:0007669"/>
    <property type="project" value="InterPro"/>
</dbReference>
<evidence type="ECO:0000256" key="5">
    <source>
        <dbReference type="SAM" id="MobiDB-lite"/>
    </source>
</evidence>
<dbReference type="SMART" id="SM00710">
    <property type="entry name" value="PbH1"/>
    <property type="match status" value="5"/>
</dbReference>
<feature type="compositionally biased region" description="Basic and acidic residues" evidence="5">
    <location>
        <begin position="8"/>
        <end position="32"/>
    </location>
</feature>
<evidence type="ECO:0000256" key="4">
    <source>
        <dbReference type="RuleBase" id="RU361169"/>
    </source>
</evidence>
<dbReference type="SUPFAM" id="SSF51126">
    <property type="entry name" value="Pectin lyase-like"/>
    <property type="match status" value="1"/>
</dbReference>
<reference evidence="6 7" key="1">
    <citation type="submission" date="2019-02" db="EMBL/GenBank/DDBJ databases">
        <title>Kribbella capetownensis sp. nov. and Kribbella speibonae sp. nov., isolated from soil.</title>
        <authorList>
            <person name="Curtis S.M."/>
            <person name="Norton I."/>
            <person name="Everest G.J."/>
            <person name="Meyers P.R."/>
        </authorList>
    </citation>
    <scope>NUCLEOTIDE SEQUENCE [LARGE SCALE GENOMIC DNA]</scope>
    <source>
        <strain evidence="6 7">KCTC 29219</strain>
    </source>
</reference>
<gene>
    <name evidence="6" type="ORF">E0H45_36710</name>
</gene>
<keyword evidence="2 4" id="KW-0378">Hydrolase</keyword>
<dbReference type="EMBL" id="SJJZ01000005">
    <property type="protein sequence ID" value="TCC02584.1"/>
    <property type="molecule type" value="Genomic_DNA"/>
</dbReference>
<keyword evidence="3 4" id="KW-0326">Glycosidase</keyword>
<dbReference type="Gene3D" id="2.160.20.10">
    <property type="entry name" value="Single-stranded right-handed beta-helix, Pectin lyase-like"/>
    <property type="match status" value="1"/>
</dbReference>
<dbReference type="InterPro" id="IPR011050">
    <property type="entry name" value="Pectin_lyase_fold/virulence"/>
</dbReference>
<organism evidence="6 7">
    <name type="scientific">Kribbella soli</name>
    <dbReference type="NCBI Taxonomy" id="1124743"/>
    <lineage>
        <taxon>Bacteria</taxon>
        <taxon>Bacillati</taxon>
        <taxon>Actinomycetota</taxon>
        <taxon>Actinomycetes</taxon>
        <taxon>Propionibacteriales</taxon>
        <taxon>Kribbellaceae</taxon>
        <taxon>Kribbella</taxon>
    </lineage>
</organism>
<dbReference type="InterPro" id="IPR000743">
    <property type="entry name" value="Glyco_hydro_28"/>
</dbReference>
<proteinExistence type="inferred from homology"/>
<comment type="caution">
    <text evidence="6">The sequence shown here is derived from an EMBL/GenBank/DDBJ whole genome shotgun (WGS) entry which is preliminary data.</text>
</comment>
<dbReference type="PANTHER" id="PTHR31339:SF9">
    <property type="entry name" value="PLASMIN AND FIBRONECTIN-BINDING PROTEIN A"/>
    <property type="match status" value="1"/>
</dbReference>
<feature type="region of interest" description="Disordered" evidence="5">
    <location>
        <begin position="1"/>
        <end position="36"/>
    </location>
</feature>
<dbReference type="OrthoDB" id="3196343at2"/>
<evidence type="ECO:0000256" key="3">
    <source>
        <dbReference type="ARBA" id="ARBA00023295"/>
    </source>
</evidence>
<protein>
    <submittedName>
        <fullName evidence="6">Glycoside hydrolase family 28 protein</fullName>
    </submittedName>
</protein>
<dbReference type="Pfam" id="PF00295">
    <property type="entry name" value="Glyco_hydro_28"/>
    <property type="match status" value="1"/>
</dbReference>
<name>A0A4R0H0A2_9ACTN</name>
<evidence type="ECO:0000313" key="6">
    <source>
        <dbReference type="EMBL" id="TCC02584.1"/>
    </source>
</evidence>
<dbReference type="InterPro" id="IPR006626">
    <property type="entry name" value="PbH1"/>
</dbReference>
<comment type="similarity">
    <text evidence="1 4">Belongs to the glycosyl hydrolase 28 family.</text>
</comment>
<dbReference type="GO" id="GO:0005975">
    <property type="term" value="P:carbohydrate metabolic process"/>
    <property type="evidence" value="ECO:0007669"/>
    <property type="project" value="InterPro"/>
</dbReference>
<dbReference type="AlphaFoldDB" id="A0A4R0H0A2"/>
<sequence length="460" mass="50934">MHVHQHRRCELDPGHRADVPELPRERSADHRSGTAPVTAGWAEADRILADVRPPVFPAVDFPITSYGAVESDAGPGIAAAIRACHESGGGRVVVPPGNWHTKKIHLLSYVELHVSEGATLLFSTDPADYLPVVETRYEGLEVLNHSPMIYANGCTDIAITGTGTLDGQGSWDTWWRWFRECDEDFKRLREQSWYGVPLADRDAGDRLRSSFVQPYNCTNVLIEGVTVVRSPFWQIHPVLCRNVTIRDLVIDSQGPNNDGIDLESCRSVVVSGCVIDAGDDCIALKSGREADGLRVDVPTEDVLIEDCELRVKYGAITLGSDLTGGIRNVYVRNCRIGGPYFALYIKTNAVRGGFVENVYLRDITVSEVLKEVVQCNFHRGEGDAGPLTPYVRNVELRGVKVEHARNALLLRGYRNSRIEAFRLVDCNFTVDQPSTVQHAALTFDNVTVNGHSVKDVHQIR</sequence>
<dbReference type="InterPro" id="IPR012334">
    <property type="entry name" value="Pectin_lyas_fold"/>
</dbReference>
<dbReference type="PANTHER" id="PTHR31339">
    <property type="entry name" value="PECTIN LYASE-RELATED"/>
    <property type="match status" value="1"/>
</dbReference>
<evidence type="ECO:0000256" key="2">
    <source>
        <dbReference type="ARBA" id="ARBA00022801"/>
    </source>
</evidence>
<dbReference type="InterPro" id="IPR051801">
    <property type="entry name" value="GH28_Enzymes"/>
</dbReference>